<protein>
    <recommendedName>
        <fullName evidence="3">DUF4919 domain-containing protein</fullName>
    </recommendedName>
</protein>
<keyword evidence="2" id="KW-1185">Reference proteome</keyword>
<accession>A0ABP9M8G1</accession>
<evidence type="ECO:0000313" key="2">
    <source>
        <dbReference type="Proteomes" id="UP001500353"/>
    </source>
</evidence>
<proteinExistence type="predicted"/>
<evidence type="ECO:0008006" key="3">
    <source>
        <dbReference type="Google" id="ProtNLM"/>
    </source>
</evidence>
<reference evidence="2" key="1">
    <citation type="journal article" date="2019" name="Int. J. Syst. Evol. Microbiol.">
        <title>The Global Catalogue of Microorganisms (GCM) 10K type strain sequencing project: providing services to taxonomists for standard genome sequencing and annotation.</title>
        <authorList>
            <consortium name="The Broad Institute Genomics Platform"/>
            <consortium name="The Broad Institute Genome Sequencing Center for Infectious Disease"/>
            <person name="Wu L."/>
            <person name="Ma J."/>
        </authorList>
    </citation>
    <scope>NUCLEOTIDE SEQUENCE [LARGE SCALE GENOMIC DNA]</scope>
    <source>
        <strain evidence="2">JCM 18019</strain>
    </source>
</reference>
<dbReference type="InterPro" id="IPR032578">
    <property type="entry name" value="DUF4919"/>
</dbReference>
<organism evidence="1 2">
    <name type="scientific">Chryseobacterium ginsengisoli</name>
    <dbReference type="NCBI Taxonomy" id="363853"/>
    <lineage>
        <taxon>Bacteria</taxon>
        <taxon>Pseudomonadati</taxon>
        <taxon>Bacteroidota</taxon>
        <taxon>Flavobacteriia</taxon>
        <taxon>Flavobacteriales</taxon>
        <taxon>Weeksellaceae</taxon>
        <taxon>Chryseobacterium group</taxon>
        <taxon>Chryseobacterium</taxon>
    </lineage>
</organism>
<dbReference type="RefSeq" id="WP_345202684.1">
    <property type="nucleotide sequence ID" value="NZ_BAABHX010000003.1"/>
</dbReference>
<dbReference type="Proteomes" id="UP001500353">
    <property type="component" value="Unassembled WGS sequence"/>
</dbReference>
<evidence type="ECO:0000313" key="1">
    <source>
        <dbReference type="EMBL" id="GAA5091084.1"/>
    </source>
</evidence>
<dbReference type="EMBL" id="BAABHX010000003">
    <property type="protein sequence ID" value="GAA5091084.1"/>
    <property type="molecule type" value="Genomic_DNA"/>
</dbReference>
<sequence>MKKIIFIFLLLFSQIYFSQINVEEIKKNVKENPQKYYTDYLEIFKKDPLKLSQEEMNQLYYGSRFAGTEYNIADYNKDYEEIWKIASRRGLSKVKAQKIIAKAEAAYNKAPLNNEILAAMVNIYNAIGEKTKAEICILQNNRIIKTIDESGTGKSENSPICVITAGDMMSIAKPVMMMGRAFKQKDIKTDDSSILTEYSNAGISLFVKCIGCFNF</sequence>
<name>A0ABP9M8G1_9FLAO</name>
<dbReference type="Pfam" id="PF16266">
    <property type="entry name" value="DUF4919"/>
    <property type="match status" value="1"/>
</dbReference>
<gene>
    <name evidence="1" type="ORF">GCM10023210_18030</name>
</gene>
<comment type="caution">
    <text evidence="1">The sequence shown here is derived from an EMBL/GenBank/DDBJ whole genome shotgun (WGS) entry which is preliminary data.</text>
</comment>